<name>A0ABY5Y5B0_9BACT</name>
<accession>A0ABY5Y5B0</accession>
<keyword evidence="2" id="KW-1185">Reference proteome</keyword>
<dbReference type="EMBL" id="CP065938">
    <property type="protein sequence ID" value="UWX06651.1"/>
    <property type="molecule type" value="Genomic_DNA"/>
</dbReference>
<organism evidence="1 2">
    <name type="scientific">Taurinivorans muris</name>
    <dbReference type="NCBI Taxonomy" id="2787751"/>
    <lineage>
        <taxon>Bacteria</taxon>
        <taxon>Pseudomonadati</taxon>
        <taxon>Thermodesulfobacteriota</taxon>
        <taxon>Desulfovibrionia</taxon>
        <taxon>Desulfovibrionales</taxon>
        <taxon>Desulfovibrionaceae</taxon>
        <taxon>Taurinivorans</taxon>
    </lineage>
</organism>
<dbReference type="InterPro" id="IPR014995">
    <property type="entry name" value="DUF1844"/>
</dbReference>
<dbReference type="RefSeq" id="WP_334316262.1">
    <property type="nucleotide sequence ID" value="NZ_CP065938.1"/>
</dbReference>
<evidence type="ECO:0000313" key="1">
    <source>
        <dbReference type="EMBL" id="UWX06651.1"/>
    </source>
</evidence>
<evidence type="ECO:0000313" key="2">
    <source>
        <dbReference type="Proteomes" id="UP001058120"/>
    </source>
</evidence>
<protein>
    <submittedName>
        <fullName evidence="1">DUF1844 domain-containing protein</fullName>
    </submittedName>
</protein>
<proteinExistence type="predicted"/>
<gene>
    <name evidence="1" type="ORF">JBF11_04920</name>
</gene>
<sequence length="86" mass="9755">MHKNTQLPEVTFSTFILSLASSTLMHLGEVPNPDTGKTEKNILLAKHSVDLLNMLEDKFKNGLNADEQKLLQDILYEVKIKYIQQA</sequence>
<dbReference type="Pfam" id="PF08899">
    <property type="entry name" value="DUF1844"/>
    <property type="match status" value="1"/>
</dbReference>
<reference evidence="1" key="1">
    <citation type="submission" date="2020-12" db="EMBL/GenBank/DDBJ databases">
        <title>Taurinivorans muris gen. nov., sp. nov., fundamental and realized metabolic niche of a ubiquitous sulfidogenic bacterium in the murine intestine.</title>
        <authorList>
            <person name="Ye H."/>
            <person name="Hanson B.T."/>
            <person name="Loy A."/>
        </authorList>
    </citation>
    <scope>NUCLEOTIDE SEQUENCE</scope>
    <source>
        <strain evidence="1">LT0009</strain>
    </source>
</reference>
<dbReference type="Proteomes" id="UP001058120">
    <property type="component" value="Chromosome"/>
</dbReference>